<feature type="chain" id="PRO_5002110921" evidence="1">
    <location>
        <begin position="19"/>
        <end position="88"/>
    </location>
</feature>
<evidence type="ECO:0000313" key="2">
    <source>
        <dbReference type="EMBL" id="CEK62523.1"/>
    </source>
</evidence>
<feature type="signal peptide" evidence="1">
    <location>
        <begin position="1"/>
        <end position="18"/>
    </location>
</feature>
<accession>A0A0B6Z1Y2</accession>
<sequence>KLIALFVAIACFIATAFAEFDTNEGAIRDKRQFGFGGMGYRPYGGYGGGYGRGYGRGYGGYNRGYGGMGGYGRGYGYGGQGMYGGWGK</sequence>
<dbReference type="AlphaFoldDB" id="A0A0B6Z1Y2"/>
<organism evidence="2">
    <name type="scientific">Arion vulgaris</name>
    <dbReference type="NCBI Taxonomy" id="1028688"/>
    <lineage>
        <taxon>Eukaryota</taxon>
        <taxon>Metazoa</taxon>
        <taxon>Spiralia</taxon>
        <taxon>Lophotrochozoa</taxon>
        <taxon>Mollusca</taxon>
        <taxon>Gastropoda</taxon>
        <taxon>Heterobranchia</taxon>
        <taxon>Euthyneura</taxon>
        <taxon>Panpulmonata</taxon>
        <taxon>Eupulmonata</taxon>
        <taxon>Stylommatophora</taxon>
        <taxon>Helicina</taxon>
        <taxon>Arionoidea</taxon>
        <taxon>Arionidae</taxon>
        <taxon>Arion</taxon>
    </lineage>
</organism>
<reference evidence="2" key="1">
    <citation type="submission" date="2014-12" db="EMBL/GenBank/DDBJ databases">
        <title>Insight into the proteome of Arion vulgaris.</title>
        <authorList>
            <person name="Aradska J."/>
            <person name="Bulat T."/>
            <person name="Smidak R."/>
            <person name="Sarate P."/>
            <person name="Gangsoo J."/>
            <person name="Sialana F."/>
            <person name="Bilban M."/>
            <person name="Lubec G."/>
        </authorList>
    </citation>
    <scope>NUCLEOTIDE SEQUENCE</scope>
    <source>
        <tissue evidence="2">Skin</tissue>
    </source>
</reference>
<name>A0A0B6Z1Y2_9EUPU</name>
<protein>
    <submittedName>
        <fullName evidence="2">Uncharacterized protein</fullName>
    </submittedName>
</protein>
<proteinExistence type="predicted"/>
<evidence type="ECO:0000256" key="1">
    <source>
        <dbReference type="SAM" id="SignalP"/>
    </source>
</evidence>
<feature type="non-terminal residue" evidence="2">
    <location>
        <position position="1"/>
    </location>
</feature>
<keyword evidence="1" id="KW-0732">Signal</keyword>
<dbReference type="EMBL" id="HACG01015658">
    <property type="protein sequence ID" value="CEK62523.1"/>
    <property type="molecule type" value="Transcribed_RNA"/>
</dbReference>
<gene>
    <name evidence="2" type="primary">ORF45400</name>
</gene>